<dbReference type="InterPro" id="IPR003029">
    <property type="entry name" value="S1_domain"/>
</dbReference>
<keyword evidence="3" id="KW-0479">Metal-binding</keyword>
<dbReference type="Pfam" id="PF10150">
    <property type="entry name" value="RNase_E_G"/>
    <property type="match status" value="1"/>
</dbReference>
<evidence type="ECO:0000256" key="4">
    <source>
        <dbReference type="ARBA" id="ARBA00022801"/>
    </source>
</evidence>
<evidence type="ECO:0000256" key="7">
    <source>
        <dbReference type="ARBA" id="ARBA00023436"/>
    </source>
</evidence>
<dbReference type="PROSITE" id="PS50126">
    <property type="entry name" value="S1"/>
    <property type="match status" value="1"/>
</dbReference>
<dbReference type="InterPro" id="IPR012340">
    <property type="entry name" value="NA-bd_OB-fold"/>
</dbReference>
<comment type="function">
    <text evidence="7">Involved in intercistronic processing of primary transcripts from chloroplast operons. The endonucleolytic activity of the enzyme depends on the number of phosphates at the 5' end, is inhibited by structured RNA, and preferentially cleaves A/U-rich sequences.</text>
</comment>
<evidence type="ECO:0000256" key="6">
    <source>
        <dbReference type="ARBA" id="ARBA00022884"/>
    </source>
</evidence>
<dbReference type="SMART" id="SM00316">
    <property type="entry name" value="S1"/>
    <property type="match status" value="1"/>
</dbReference>
<protein>
    <submittedName>
        <fullName evidence="9">Ribonuclease E</fullName>
    </submittedName>
</protein>
<comment type="similarity">
    <text evidence="2">Belongs to the RNase E/G family.</text>
</comment>
<dbReference type="PANTHER" id="PTHR30001">
    <property type="entry name" value="RIBONUCLEASE"/>
    <property type="match status" value="1"/>
</dbReference>
<evidence type="ECO:0000256" key="2">
    <source>
        <dbReference type="ARBA" id="ARBA00005522"/>
    </source>
</evidence>
<dbReference type="InterPro" id="IPR004659">
    <property type="entry name" value="RNase_E/G"/>
</dbReference>
<keyword evidence="5" id="KW-0460">Magnesium</keyword>
<evidence type="ECO:0000313" key="9">
    <source>
        <dbReference type="EMBL" id="QCI08311.1"/>
    </source>
</evidence>
<keyword evidence="4" id="KW-0378">Hydrolase</keyword>
<feature type="domain" description="S1 motif" evidence="8">
    <location>
        <begin position="35"/>
        <end position="111"/>
    </location>
</feature>
<dbReference type="GO" id="GO:0004540">
    <property type="term" value="F:RNA nuclease activity"/>
    <property type="evidence" value="ECO:0007669"/>
    <property type="project" value="InterPro"/>
</dbReference>
<dbReference type="InterPro" id="IPR019307">
    <property type="entry name" value="RNA-bd_AU-1/RNase_E/G"/>
</dbReference>
<keyword evidence="6" id="KW-0694">RNA-binding</keyword>
<evidence type="ECO:0000313" key="10">
    <source>
        <dbReference type="EMBL" id="QCI08328.1"/>
    </source>
</evidence>
<evidence type="ECO:0000256" key="1">
    <source>
        <dbReference type="ARBA" id="ARBA00001946"/>
    </source>
</evidence>
<gene>
    <name evidence="9" type="primary">rne</name>
</gene>
<dbReference type="NCBIfam" id="TIGR00757">
    <property type="entry name" value="RNaseEG"/>
    <property type="match status" value="1"/>
</dbReference>
<evidence type="ECO:0000256" key="5">
    <source>
        <dbReference type="ARBA" id="ARBA00022842"/>
    </source>
</evidence>
<dbReference type="EMBL" id="MK814729">
    <property type="protein sequence ID" value="QCI08328.1"/>
    <property type="molecule type" value="Genomic_DNA"/>
</dbReference>
<proteinExistence type="inferred from homology"/>
<dbReference type="GO" id="GO:0046872">
    <property type="term" value="F:metal ion binding"/>
    <property type="evidence" value="ECO:0007669"/>
    <property type="project" value="UniProtKB-KW"/>
</dbReference>
<geneLocation type="plastid" evidence="9"/>
<dbReference type="EMBL" id="MK814728">
    <property type="protein sequence ID" value="QCI08311.1"/>
    <property type="molecule type" value="Genomic_DNA"/>
</dbReference>
<dbReference type="GO" id="GO:0006364">
    <property type="term" value="P:rRNA processing"/>
    <property type="evidence" value="ECO:0007669"/>
    <property type="project" value="TreeGrafter"/>
</dbReference>
<keyword evidence="9" id="KW-0934">Plastid</keyword>
<evidence type="ECO:0000256" key="3">
    <source>
        <dbReference type="ARBA" id="ARBA00022723"/>
    </source>
</evidence>
<comment type="cofactor">
    <cofactor evidence="1">
        <name>Mg(2+)</name>
        <dbReference type="ChEBI" id="CHEBI:18420"/>
    </cofactor>
</comment>
<dbReference type="SUPFAM" id="SSF50249">
    <property type="entry name" value="Nucleic acid-binding proteins"/>
    <property type="match status" value="1"/>
</dbReference>
<dbReference type="GO" id="GO:0005737">
    <property type="term" value="C:cytoplasm"/>
    <property type="evidence" value="ECO:0007669"/>
    <property type="project" value="TreeGrafter"/>
</dbReference>
<dbReference type="Gene3D" id="2.40.50.140">
    <property type="entry name" value="Nucleic acid-binding proteins"/>
    <property type="match status" value="1"/>
</dbReference>
<dbReference type="CDD" id="cd04453">
    <property type="entry name" value="S1_RNase_E"/>
    <property type="match status" value="1"/>
</dbReference>
<dbReference type="GO" id="GO:0003723">
    <property type="term" value="F:RNA binding"/>
    <property type="evidence" value="ECO:0007669"/>
    <property type="project" value="UniProtKB-KW"/>
</dbReference>
<name>A0A4D6WZX7_9FLOR</name>
<reference evidence="9" key="2">
    <citation type="submission" date="2019-04" db="EMBL/GenBank/DDBJ databases">
        <authorList>
            <person name="Pasella M."/>
        </authorList>
    </citation>
    <scope>NUCLEOTIDE SEQUENCE</scope>
    <source>
        <strain evidence="9">PD2949_2</strain>
        <strain evidence="10">PD2949_3</strain>
    </source>
</reference>
<sequence>MVKKIVISHFNNVAAILQNNKIEEIVVINHAYQVNDIYIGKVQKIFSSINAAFIKLGKYGKSGFIHISDIKPLKKNRYINHINEVLSLNQIILVQVVKEPTLNKGPRLTANIHLHGKYLVLMPLCNTISVSHKIYDDNERIYLHSLALLIKPDMMGLLVKHSAQGIPEKLVLQDLEYLKSQWFFIEKTVISTSSPILIYKDEDLIKKVVRDFYEDNIKKIIIDSKDGLRLLYYYLNKWSCIASTGDTKLQLYNKSEFILEDFFIKQAIKDALQPKVKLLYGGYIIIESYEALTIIDVNSGSFNRSDSSKEAVLRTNFYAAIEIAYQMKIRNINGVIIVDFIDMYSNRDQLQLLEHFNRLLKYDNAKPQIVQFSELGLVELTRRRRGQNLQEVFGYLDESRRKQSQDMYLNINKQISFSDSYQYSAKKILLYKSIKSLFFAKKFNNKIDLTFKKFFYENSYLSNKYFMNFDKVNSVYLFNPKANYIIPLILYLEYIKSDYSKVKL</sequence>
<dbReference type="GO" id="GO:0016787">
    <property type="term" value="F:hydrolase activity"/>
    <property type="evidence" value="ECO:0007669"/>
    <property type="project" value="UniProtKB-KW"/>
</dbReference>
<dbReference type="Pfam" id="PF00575">
    <property type="entry name" value="S1"/>
    <property type="match status" value="1"/>
</dbReference>
<evidence type="ECO:0000259" key="8">
    <source>
        <dbReference type="PROSITE" id="PS50126"/>
    </source>
</evidence>
<organism evidence="9">
    <name type="scientific">Ptilothamnion sphaericum</name>
    <dbReference type="NCBI Taxonomy" id="1498216"/>
    <lineage>
        <taxon>Eukaryota</taxon>
        <taxon>Rhodophyta</taxon>
        <taxon>Florideophyceae</taxon>
        <taxon>Rhodymeniophycidae</taxon>
        <taxon>Ceramiales</taxon>
        <taxon>Wrangeliaceae</taxon>
        <taxon>Ptilothamnion</taxon>
    </lineage>
</organism>
<dbReference type="AlphaFoldDB" id="A0A4D6WZX7"/>
<dbReference type="PANTHER" id="PTHR30001:SF0">
    <property type="entry name" value="RIBONUCLEASE G"/>
    <property type="match status" value="1"/>
</dbReference>
<reference evidence="9" key="1">
    <citation type="journal article" date="2019" name="Mol. Phylogenet. Evol.">
        <title>Morphological evolution and classification of the red algal order Ceramiales inferred using plastid phylogenomics.</title>
        <authorList>
            <person name="Diaz-Tapia P."/>
            <person name="Pasella M.M."/>
            <person name="Verbruggen H."/>
            <person name="Maggs C.A."/>
        </authorList>
    </citation>
    <scope>NUCLEOTIDE SEQUENCE</scope>
    <source>
        <strain evidence="9">PD2949_2</strain>
        <strain evidence="10">PD2949_3</strain>
    </source>
</reference>
<accession>A0A4D6WZX7</accession>